<evidence type="ECO:0000313" key="11">
    <source>
        <dbReference type="Proteomes" id="UP000694421"/>
    </source>
</evidence>
<dbReference type="GeneTree" id="ENSGT00940000158906"/>
<dbReference type="SUPFAM" id="SSF161070">
    <property type="entry name" value="SNF-like"/>
    <property type="match status" value="1"/>
</dbReference>
<comment type="subcellular location">
    <subcellularLocation>
        <location evidence="1">Membrane</location>
        <topology evidence="1">Multi-pass membrane protein</topology>
    </subcellularLocation>
</comment>
<evidence type="ECO:0000256" key="5">
    <source>
        <dbReference type="ARBA" id="ARBA00023136"/>
    </source>
</evidence>
<dbReference type="AlphaFoldDB" id="A0A8D0CBQ5"/>
<proteinExistence type="inferred from homology"/>
<dbReference type="GO" id="GO:0015293">
    <property type="term" value="F:symporter activity"/>
    <property type="evidence" value="ECO:0007669"/>
    <property type="project" value="UniProtKB-KW"/>
</dbReference>
<dbReference type="InterPro" id="IPR000175">
    <property type="entry name" value="Na/ntran_symport"/>
</dbReference>
<dbReference type="GO" id="GO:0046872">
    <property type="term" value="F:metal ion binding"/>
    <property type="evidence" value="ECO:0007669"/>
    <property type="project" value="UniProtKB-KW"/>
</dbReference>
<evidence type="ECO:0000256" key="8">
    <source>
        <dbReference type="RuleBase" id="RU003732"/>
    </source>
</evidence>
<keyword evidence="2 8" id="KW-0813">Transport</keyword>
<evidence type="ECO:0000256" key="4">
    <source>
        <dbReference type="ARBA" id="ARBA00022989"/>
    </source>
</evidence>
<dbReference type="GO" id="GO:0005886">
    <property type="term" value="C:plasma membrane"/>
    <property type="evidence" value="ECO:0007669"/>
    <property type="project" value="TreeGrafter"/>
</dbReference>
<feature type="binding site" evidence="6">
    <location>
        <position position="365"/>
    </location>
    <ligand>
        <name>Na(+)</name>
        <dbReference type="ChEBI" id="CHEBI:29101"/>
        <label>1</label>
    </ligand>
</feature>
<dbReference type="PRINTS" id="PR00176">
    <property type="entry name" value="NANEUSMPORT"/>
</dbReference>
<dbReference type="Ensembl" id="ENSSMRT00000023330.1">
    <property type="protein sequence ID" value="ENSSMRP00000019895.1"/>
    <property type="gene ID" value="ENSSMRG00000015183.1"/>
</dbReference>
<dbReference type="PROSITE" id="PS00610">
    <property type="entry name" value="NA_NEUROTRAN_SYMP_1"/>
    <property type="match status" value="1"/>
</dbReference>
<sequence>MSQAPENVRTVFEETKRAQWDNKVQYLLSCIGFVIGFGNMWRFPYLCQVYGGGAFLIPYLIALVFEGIPIFYLEIAIGQTLRKGSIGAWNQISPYLGGLGVASLTLAFLVSLYYTMILAWVFWFFINSFQQPLPWSFCPQNPAQPECNKTTTTNYYWYRHTLNISTDITESGPLLWWMVTCLAASWTIVYLCTIRGIESVGKAIYLTSTFPCVILSLFVIYGLCLPGATEGLIYFFTPKANSNAWLAAATQIFFSLSLAFGGHIAFASYNPPRNIKLLVSALNLTEGSITVGNYTASFDALNKLFPQTIAIVRLKKCNIQQYLDQTASGIGLAFIVFTEVVTKMPGSHAWSCLFFFMLFSLGLSSLFGLVQSIMTSLIEFRIVSKHLSKEATSGIICLSAFSLGLCFTLRSGSYWVQAFDTFAGSVPLLIIGFFEVIGVTYVHGLTRKKERLPGHFFLTAPCLPCSRVGAKSHCNLLYWAGLL</sequence>
<feature type="transmembrane region" description="Helical" evidence="9">
    <location>
        <begin position="348"/>
        <end position="370"/>
    </location>
</feature>
<feature type="transmembrane region" description="Helical" evidence="9">
    <location>
        <begin position="243"/>
        <end position="266"/>
    </location>
</feature>
<feature type="binding site" evidence="6">
    <location>
        <position position="39"/>
    </location>
    <ligand>
        <name>Na(+)</name>
        <dbReference type="ChEBI" id="CHEBI:29101"/>
        <label>1</label>
    </ligand>
</feature>
<evidence type="ECO:0000256" key="6">
    <source>
        <dbReference type="PIRSR" id="PIRSR600175-1"/>
    </source>
</evidence>
<reference evidence="10" key="2">
    <citation type="submission" date="2025-09" db="UniProtKB">
        <authorList>
            <consortium name="Ensembl"/>
        </authorList>
    </citation>
    <scope>IDENTIFICATION</scope>
</reference>
<dbReference type="Pfam" id="PF00209">
    <property type="entry name" value="SNF"/>
    <property type="match status" value="1"/>
</dbReference>
<feature type="transmembrane region" description="Helical" evidence="9">
    <location>
        <begin position="26"/>
        <end position="43"/>
    </location>
</feature>
<feature type="binding site" evidence="6">
    <location>
        <position position="32"/>
    </location>
    <ligand>
        <name>Na(+)</name>
        <dbReference type="ChEBI" id="CHEBI:29101"/>
        <label>1</label>
    </ligand>
</feature>
<feature type="binding site" evidence="6">
    <location>
        <position position="293"/>
    </location>
    <ligand>
        <name>Na(+)</name>
        <dbReference type="ChEBI" id="CHEBI:29101"/>
        <label>1</label>
    </ligand>
</feature>
<dbReference type="PANTHER" id="PTHR11616:SF109">
    <property type="entry name" value="INACTIVE SODIUM-DEPENDENT NEUTRAL AMINO ACID TRANSPORTER B(0)AT3"/>
    <property type="match status" value="1"/>
</dbReference>
<feature type="transmembrane region" description="Helical" evidence="9">
    <location>
        <begin position="49"/>
        <end position="73"/>
    </location>
</feature>
<dbReference type="PANTHER" id="PTHR11616">
    <property type="entry name" value="SODIUM/CHLORIDE DEPENDENT TRANSPORTER"/>
    <property type="match status" value="1"/>
</dbReference>
<feature type="transmembrane region" description="Helical" evidence="9">
    <location>
        <begin position="174"/>
        <end position="192"/>
    </location>
</feature>
<feature type="binding site" evidence="6">
    <location>
        <position position="255"/>
    </location>
    <ligand>
        <name>Na(+)</name>
        <dbReference type="ChEBI" id="CHEBI:29101"/>
        <label>1</label>
    </ligand>
</feature>
<keyword evidence="7" id="KW-1015">Disulfide bond</keyword>
<feature type="binding site" evidence="6">
    <location>
        <position position="361"/>
    </location>
    <ligand>
        <name>Na(+)</name>
        <dbReference type="ChEBI" id="CHEBI:29101"/>
        <label>1</label>
    </ligand>
</feature>
<name>A0A8D0CBQ5_SALMN</name>
<accession>A0A8D0CBQ5</accession>
<feature type="transmembrane region" description="Helical" evidence="9">
    <location>
        <begin position="322"/>
        <end position="342"/>
    </location>
</feature>
<evidence type="ECO:0000256" key="2">
    <source>
        <dbReference type="ARBA" id="ARBA00022448"/>
    </source>
</evidence>
<feature type="transmembrane region" description="Helical" evidence="9">
    <location>
        <begin position="391"/>
        <end position="410"/>
    </location>
</feature>
<feature type="transmembrane region" description="Helical" evidence="9">
    <location>
        <begin position="422"/>
        <end position="442"/>
    </location>
</feature>
<evidence type="ECO:0000256" key="9">
    <source>
        <dbReference type="SAM" id="Phobius"/>
    </source>
</evidence>
<keyword evidence="5 9" id="KW-0472">Membrane</keyword>
<keyword evidence="6" id="KW-0479">Metal-binding</keyword>
<keyword evidence="3 8" id="KW-0812">Transmembrane</keyword>
<evidence type="ECO:0000256" key="7">
    <source>
        <dbReference type="PIRSR" id="PIRSR600175-2"/>
    </source>
</evidence>
<dbReference type="Proteomes" id="UP000694421">
    <property type="component" value="Unplaced"/>
</dbReference>
<dbReference type="GO" id="GO:0006865">
    <property type="term" value="P:amino acid transport"/>
    <property type="evidence" value="ECO:0007669"/>
    <property type="project" value="TreeGrafter"/>
</dbReference>
<evidence type="ECO:0000256" key="1">
    <source>
        <dbReference type="ARBA" id="ARBA00004141"/>
    </source>
</evidence>
<evidence type="ECO:0000313" key="10">
    <source>
        <dbReference type="Ensembl" id="ENSSMRP00000019895.1"/>
    </source>
</evidence>
<keyword evidence="6" id="KW-0915">Sodium</keyword>
<reference evidence="10" key="1">
    <citation type="submission" date="2025-08" db="UniProtKB">
        <authorList>
            <consortium name="Ensembl"/>
        </authorList>
    </citation>
    <scope>IDENTIFICATION</scope>
</reference>
<keyword evidence="8" id="KW-0769">Symport</keyword>
<organism evidence="10 11">
    <name type="scientific">Salvator merianae</name>
    <name type="common">Argentine black and white tegu</name>
    <name type="synonym">Tupinambis merianae</name>
    <dbReference type="NCBI Taxonomy" id="96440"/>
    <lineage>
        <taxon>Eukaryota</taxon>
        <taxon>Metazoa</taxon>
        <taxon>Chordata</taxon>
        <taxon>Craniata</taxon>
        <taxon>Vertebrata</taxon>
        <taxon>Euteleostomi</taxon>
        <taxon>Lepidosauria</taxon>
        <taxon>Squamata</taxon>
        <taxon>Bifurcata</taxon>
        <taxon>Unidentata</taxon>
        <taxon>Episquamata</taxon>
        <taxon>Laterata</taxon>
        <taxon>Teiioidea</taxon>
        <taxon>Teiidae</taxon>
        <taxon>Salvator</taxon>
    </lineage>
</organism>
<dbReference type="PROSITE" id="PS50267">
    <property type="entry name" value="NA_NEUROTRAN_SYMP_3"/>
    <property type="match status" value="1"/>
</dbReference>
<dbReference type="InterPro" id="IPR037272">
    <property type="entry name" value="SNS_sf"/>
</dbReference>
<keyword evidence="11" id="KW-1185">Reference proteome</keyword>
<feature type="transmembrane region" description="Helical" evidence="9">
    <location>
        <begin position="94"/>
        <end position="126"/>
    </location>
</feature>
<protein>
    <recommendedName>
        <fullName evidence="8">Transporter</fullName>
    </recommendedName>
</protein>
<feature type="transmembrane region" description="Helical" evidence="9">
    <location>
        <begin position="204"/>
        <end position="223"/>
    </location>
</feature>
<keyword evidence="4 9" id="KW-1133">Transmembrane helix</keyword>
<dbReference type="GO" id="GO:0035725">
    <property type="term" value="P:sodium ion transmembrane transport"/>
    <property type="evidence" value="ECO:0007669"/>
    <property type="project" value="TreeGrafter"/>
</dbReference>
<evidence type="ECO:0000256" key="3">
    <source>
        <dbReference type="ARBA" id="ARBA00022692"/>
    </source>
</evidence>
<comment type="similarity">
    <text evidence="8">Belongs to the sodium:neurotransmitter symporter (SNF) (TC 2.A.22) family.</text>
</comment>
<feature type="disulfide bond" evidence="7">
    <location>
        <begin position="138"/>
        <end position="147"/>
    </location>
</feature>